<dbReference type="PANTHER" id="PTHR47774:SF1">
    <property type="entry name" value="GROWTH-DIFFERENTIATION TRANSITION PROTEIN 5-RELATED"/>
    <property type="match status" value="1"/>
</dbReference>
<name>A0ABD3QD06_9STRA</name>
<dbReference type="SUPFAM" id="SSF49785">
    <property type="entry name" value="Galactose-binding domain-like"/>
    <property type="match status" value="1"/>
</dbReference>
<protein>
    <recommendedName>
        <fullName evidence="3">G8 domain-containing protein</fullName>
    </recommendedName>
</protein>
<keyword evidence="5" id="KW-1185">Reference proteome</keyword>
<dbReference type="InterPro" id="IPR019316">
    <property type="entry name" value="G8_domain"/>
</dbReference>
<feature type="transmembrane region" description="Helical" evidence="2">
    <location>
        <begin position="20"/>
        <end position="42"/>
    </location>
</feature>
<proteinExistence type="predicted"/>
<comment type="caution">
    <text evidence="4">The sequence shown here is derived from an EMBL/GenBank/DDBJ whole genome shotgun (WGS) entry which is preliminary data.</text>
</comment>
<dbReference type="InterPro" id="IPR052015">
    <property type="entry name" value="GDT_regulator"/>
</dbReference>
<dbReference type="EMBL" id="JABMIG020000047">
    <property type="protein sequence ID" value="KAL3798278.1"/>
    <property type="molecule type" value="Genomic_DNA"/>
</dbReference>
<feature type="compositionally biased region" description="Pro residues" evidence="1">
    <location>
        <begin position="235"/>
        <end position="245"/>
    </location>
</feature>
<gene>
    <name evidence="4" type="ORF">HJC23_000192</name>
</gene>
<feature type="region of interest" description="Disordered" evidence="1">
    <location>
        <begin position="232"/>
        <end position="256"/>
    </location>
</feature>
<organism evidence="4 5">
    <name type="scientific">Cyclotella cryptica</name>
    <dbReference type="NCBI Taxonomy" id="29204"/>
    <lineage>
        <taxon>Eukaryota</taxon>
        <taxon>Sar</taxon>
        <taxon>Stramenopiles</taxon>
        <taxon>Ochrophyta</taxon>
        <taxon>Bacillariophyta</taxon>
        <taxon>Coscinodiscophyceae</taxon>
        <taxon>Thalassiosirophycidae</taxon>
        <taxon>Stephanodiscales</taxon>
        <taxon>Stephanodiscaceae</taxon>
        <taxon>Cyclotella</taxon>
    </lineage>
</organism>
<evidence type="ECO:0000313" key="4">
    <source>
        <dbReference type="EMBL" id="KAL3798278.1"/>
    </source>
</evidence>
<accession>A0ABD3QD06</accession>
<reference evidence="4 5" key="1">
    <citation type="journal article" date="2020" name="G3 (Bethesda)">
        <title>Improved Reference Genome for Cyclotella cryptica CCMP332, a Model for Cell Wall Morphogenesis, Salinity Adaptation, and Lipid Production in Diatoms (Bacillariophyta).</title>
        <authorList>
            <person name="Roberts W.R."/>
            <person name="Downey K.M."/>
            <person name="Ruck E.C."/>
            <person name="Traller J.C."/>
            <person name="Alverson A.J."/>
        </authorList>
    </citation>
    <scope>NUCLEOTIDE SEQUENCE [LARGE SCALE GENOMIC DNA]</scope>
    <source>
        <strain evidence="4 5">CCMP332</strain>
    </source>
</reference>
<dbReference type="Proteomes" id="UP001516023">
    <property type="component" value="Unassembled WGS sequence"/>
</dbReference>
<evidence type="ECO:0000259" key="3">
    <source>
        <dbReference type="Pfam" id="PF10162"/>
    </source>
</evidence>
<sequence length="1064" mass="116009">MLEQKESKVSKSMVRQANRYYLLSIWVLVTRILIATAGQSVIFNNTDNALTVGQTPAVTCLNSAITSTIGPDVLHIPVDKWRSGGLFFGCQSKDASWACIKTCYYQDAFGNTPNFSKYGYLTFLARVTGQNGACQPKMKVAKRYPVYSSAIITLSGKYVDKAALVGSEYRQVVIPVADLISKELCGGILCWPVLTDVATIWFLSCGTDFTTQPIYDIKNLVLTDQPPLISNAPPTSMPTFPPPTNQPTSYPTSSPTPLPDSKVFATTADAFTVGQATALSCLATPGSPENTAVIDPNVLQIAPDKWHAAGLYFGCREKNSSWACVKSCYYQGKFGNMPNFSKYSYLTFKAKVSDHDSECSLSIHLSKYWPVYYSKPVRLSGPYVDAGELSGEWRKVVIPTNDLVSQELCDGVLCWPSLNDVSTLWFDSCSSALVEYPVQPVYQISNLTLTNYPPKLLSQPPTLSPTPYVTMNPSLATHRLVDCSDTNHQWYPIFESEREPDNVWLIASNNEWPKYPQTSRAVTVHVPIGQTVTYHEYNSLKYDKVIIEGTLNIKPLESDVKLTVGTLLVEKTGYLNISTSTPEPYTVTIEIDGMLNREVDPEETMVGLVSLAGSVTVSGNSIPVKWSSIALAVEAGSVSVELLGIDAATYWVVGDEIVFPDTKEGRNVAHWNFPKNEGGYVDQTELRKIAALSINDDDNTVIILDRPLLYRHAGCNVVHVTRSINFVTSHTSNDRGHIMHTGGGSFSFQNTRIENFGRTSVQLIDSTAMKDADIDLAAGLAQMNVIHQGSNQVGRYALHAHHSMVEVFFKGNAILFSPRNGIVAHNSRVHILENIVVGANGSAIFLEDSTETGPVMNNFLIGNGGGTRGGDDGRFAIKNGTDMGHGGFGIWARGGYCHIENNRAEGSFGLAPYAFFVHPNFVSDKLVPNVTGTPEFLIGKSSHQLGHELDHDLTIQSFGSFKNNSARGTWRNGLDLSYFGAPKHTLDGHILVNVELIALAQSGYGAFTIHSKVFTMRGGIISGAHIGNTITGVFCNSCDNCTLNWIEEDGADISGVGVIRGGNC</sequence>
<feature type="domain" description="G8" evidence="3">
    <location>
        <begin position="515"/>
        <end position="628"/>
    </location>
</feature>
<keyword evidence="2" id="KW-0472">Membrane</keyword>
<dbReference type="PANTHER" id="PTHR47774">
    <property type="entry name" value="GROWTH-DIFFERENTIATION TRANSITION PROTEIN 5-RELATED"/>
    <property type="match status" value="1"/>
</dbReference>
<dbReference type="Pfam" id="PF10162">
    <property type="entry name" value="G8"/>
    <property type="match status" value="1"/>
</dbReference>
<evidence type="ECO:0000313" key="5">
    <source>
        <dbReference type="Proteomes" id="UP001516023"/>
    </source>
</evidence>
<feature type="compositionally biased region" description="Low complexity" evidence="1">
    <location>
        <begin position="246"/>
        <end position="256"/>
    </location>
</feature>
<dbReference type="AlphaFoldDB" id="A0ABD3QD06"/>
<dbReference type="InterPro" id="IPR008979">
    <property type="entry name" value="Galactose-bd-like_sf"/>
</dbReference>
<keyword evidence="2" id="KW-0812">Transmembrane</keyword>
<evidence type="ECO:0000256" key="2">
    <source>
        <dbReference type="SAM" id="Phobius"/>
    </source>
</evidence>
<evidence type="ECO:0000256" key="1">
    <source>
        <dbReference type="SAM" id="MobiDB-lite"/>
    </source>
</evidence>
<keyword evidence="2" id="KW-1133">Transmembrane helix</keyword>